<organism evidence="1 2">
    <name type="scientific">Phaseolus angularis</name>
    <name type="common">Azuki bean</name>
    <name type="synonym">Vigna angularis</name>
    <dbReference type="NCBI Taxonomy" id="3914"/>
    <lineage>
        <taxon>Eukaryota</taxon>
        <taxon>Viridiplantae</taxon>
        <taxon>Streptophyta</taxon>
        <taxon>Embryophyta</taxon>
        <taxon>Tracheophyta</taxon>
        <taxon>Spermatophyta</taxon>
        <taxon>Magnoliopsida</taxon>
        <taxon>eudicotyledons</taxon>
        <taxon>Gunneridae</taxon>
        <taxon>Pentapetalae</taxon>
        <taxon>rosids</taxon>
        <taxon>fabids</taxon>
        <taxon>Fabales</taxon>
        <taxon>Fabaceae</taxon>
        <taxon>Papilionoideae</taxon>
        <taxon>50 kb inversion clade</taxon>
        <taxon>NPAAA clade</taxon>
        <taxon>indigoferoid/millettioid clade</taxon>
        <taxon>Phaseoleae</taxon>
        <taxon>Vigna</taxon>
    </lineage>
</organism>
<dbReference type="PANTHER" id="PTHR33527">
    <property type="entry name" value="OS07G0274300 PROTEIN"/>
    <property type="match status" value="1"/>
</dbReference>
<evidence type="ECO:0008006" key="3">
    <source>
        <dbReference type="Google" id="ProtNLM"/>
    </source>
</evidence>
<proteinExistence type="predicted"/>
<dbReference type="PANTHER" id="PTHR33527:SF28">
    <property type="entry name" value="GB|AAD43168.1"/>
    <property type="match status" value="1"/>
</dbReference>
<evidence type="ECO:0000313" key="2">
    <source>
        <dbReference type="Proteomes" id="UP000053144"/>
    </source>
</evidence>
<evidence type="ECO:0000313" key="1">
    <source>
        <dbReference type="EMBL" id="KOM34365.1"/>
    </source>
</evidence>
<dbReference type="STRING" id="3914.A0A0L9TUX7"/>
<reference evidence="2" key="1">
    <citation type="journal article" date="2015" name="Proc. Natl. Acad. Sci. U.S.A.">
        <title>Genome sequencing of adzuki bean (Vigna angularis) provides insight into high starch and low fat accumulation and domestication.</title>
        <authorList>
            <person name="Yang K."/>
            <person name="Tian Z."/>
            <person name="Chen C."/>
            <person name="Luo L."/>
            <person name="Zhao B."/>
            <person name="Wang Z."/>
            <person name="Yu L."/>
            <person name="Li Y."/>
            <person name="Sun Y."/>
            <person name="Li W."/>
            <person name="Chen Y."/>
            <person name="Li Y."/>
            <person name="Zhang Y."/>
            <person name="Ai D."/>
            <person name="Zhao J."/>
            <person name="Shang C."/>
            <person name="Ma Y."/>
            <person name="Wu B."/>
            <person name="Wang M."/>
            <person name="Gao L."/>
            <person name="Sun D."/>
            <person name="Zhang P."/>
            <person name="Guo F."/>
            <person name="Wang W."/>
            <person name="Li Y."/>
            <person name="Wang J."/>
            <person name="Varshney R.K."/>
            <person name="Wang J."/>
            <person name="Ling H.Q."/>
            <person name="Wan P."/>
        </authorList>
    </citation>
    <scope>NUCLEOTIDE SEQUENCE</scope>
    <source>
        <strain evidence="2">cv. Jingnong 6</strain>
    </source>
</reference>
<accession>A0A0L9TUX7</accession>
<dbReference type="EMBL" id="CM003372">
    <property type="protein sequence ID" value="KOM34365.1"/>
    <property type="molecule type" value="Genomic_DNA"/>
</dbReference>
<protein>
    <recommendedName>
        <fullName evidence="3">RRM domain-containing protein</fullName>
    </recommendedName>
</protein>
<dbReference type="Gramene" id="KOM34365">
    <property type="protein sequence ID" value="KOM34365"/>
    <property type="gene ID" value="LR48_Vigan02g051500"/>
</dbReference>
<dbReference type="OMA" id="AWARKYL"/>
<sequence>MACFLPCEDLGSNVTVSREEFLSFHNIDRLLFSRLVVVLGRDTSHSTHVMAFFMWLEKQCKDMCMVKNLLQWSDPMINSLADEVMLVLKCIESSHFPYDDAAFNDENLPLIRSILHHSTSFQYFYHNRVVIIGAVTKLLNNVCLRAFEDIVKEVQYMKGVREQKMEFGNIYGGSPYVKHVVYHAPVPAALAAPPQWESNANSNVNAYLPMQSYDVSNQHFNELVAMMNQTSITSTGSDQTQEVAIDDRIIFMTFSKGYPISEAELRAFFSRRYGDIVEELYMQEVVPPDQPLYARVVIRSKAVHMVDYLLESTNKVKLSINGKHAWARKYLRKGSFEEKVSNASTTTFVTAGGGAIYGCQWRHLPLPAASSSTAAITEVLVLIDDHMVLIVSARRPPCH</sequence>
<gene>
    <name evidence="1" type="ORF">LR48_Vigan02g051500</name>
</gene>
<dbReference type="Proteomes" id="UP000053144">
    <property type="component" value="Chromosome 2"/>
</dbReference>
<name>A0A0L9TUX7_PHAAN</name>
<dbReference type="AlphaFoldDB" id="A0A0L9TUX7"/>